<feature type="compositionally biased region" description="Polar residues" evidence="1">
    <location>
        <begin position="56"/>
        <end position="65"/>
    </location>
</feature>
<dbReference type="RefSeq" id="WP_209456103.1">
    <property type="nucleotide sequence ID" value="NZ_BAAACS010000012.1"/>
</dbReference>
<keyword evidence="2" id="KW-0812">Transmembrane</keyword>
<feature type="transmembrane region" description="Helical" evidence="2">
    <location>
        <begin position="17"/>
        <end position="37"/>
    </location>
</feature>
<keyword evidence="2" id="KW-1133">Transmembrane helix</keyword>
<dbReference type="EMBL" id="JAGGJX010000001">
    <property type="protein sequence ID" value="MBP1854619.1"/>
    <property type="molecule type" value="Genomic_DNA"/>
</dbReference>
<feature type="region of interest" description="Disordered" evidence="1">
    <location>
        <begin position="42"/>
        <end position="65"/>
    </location>
</feature>
<protein>
    <submittedName>
        <fullName evidence="3">Stage III sporulation protein AG</fullName>
    </submittedName>
</protein>
<gene>
    <name evidence="3" type="ORF">J2Z43_001009</name>
</gene>
<comment type="caution">
    <text evidence="3">The sequence shown here is derived from an EMBL/GenBank/DDBJ whole genome shotgun (WGS) entry which is preliminary data.</text>
</comment>
<evidence type="ECO:0000256" key="1">
    <source>
        <dbReference type="SAM" id="MobiDB-lite"/>
    </source>
</evidence>
<sequence length="187" mass="20233">MFKNFFKNLNEKDKKKLYSLVIVAGICVVSLVLLSVFPNGSKDKEEADEGAADENVSVSENSNQADMENKLTRILTKIEGAGDVDVMVTFESSEEIQPAYNSNQTTETTEEKDAQGGERTVTTSSENKTMITSGSNDSVVIKTIEPKIKGVIVVASGASSPKVKETLYSAVQTSLQIAGHQVEIYSK</sequence>
<keyword evidence="4" id="KW-1185">Reference proteome</keyword>
<accession>A0ABS4E9K7</accession>
<dbReference type="Proteomes" id="UP000767291">
    <property type="component" value="Unassembled WGS sequence"/>
</dbReference>
<feature type="region of interest" description="Disordered" evidence="1">
    <location>
        <begin position="95"/>
        <end position="125"/>
    </location>
</feature>
<evidence type="ECO:0000313" key="3">
    <source>
        <dbReference type="EMBL" id="MBP1854619.1"/>
    </source>
</evidence>
<evidence type="ECO:0000256" key="2">
    <source>
        <dbReference type="SAM" id="Phobius"/>
    </source>
</evidence>
<name>A0ABS4E9K7_9FIRM</name>
<reference evidence="3 4" key="1">
    <citation type="submission" date="2021-03" db="EMBL/GenBank/DDBJ databases">
        <title>Genomic Encyclopedia of Type Strains, Phase IV (KMG-IV): sequencing the most valuable type-strain genomes for metagenomic binning, comparative biology and taxonomic classification.</title>
        <authorList>
            <person name="Goeker M."/>
        </authorList>
    </citation>
    <scope>NUCLEOTIDE SEQUENCE [LARGE SCALE GENOMIC DNA]</scope>
    <source>
        <strain evidence="3 4">DSM 1289</strain>
    </source>
</reference>
<organism evidence="3 4">
    <name type="scientific">Metaclostridioides mangenotii</name>
    <dbReference type="NCBI Taxonomy" id="1540"/>
    <lineage>
        <taxon>Bacteria</taxon>
        <taxon>Bacillati</taxon>
        <taxon>Bacillota</taxon>
        <taxon>Clostridia</taxon>
        <taxon>Peptostreptococcales</taxon>
        <taxon>Peptostreptococcaceae</taxon>
        <taxon>Metaclostridioides</taxon>
    </lineage>
</organism>
<evidence type="ECO:0000313" key="4">
    <source>
        <dbReference type="Proteomes" id="UP000767291"/>
    </source>
</evidence>
<proteinExistence type="predicted"/>
<keyword evidence="2" id="KW-0472">Membrane</keyword>